<dbReference type="Pfam" id="PF08478">
    <property type="entry name" value="POTRA_1"/>
    <property type="match status" value="1"/>
</dbReference>
<dbReference type="KEGG" id="bda:FSZ17_09400"/>
<comment type="subcellular location">
    <subcellularLocation>
        <location evidence="8">Cell membrane</location>
        <topology evidence="8">Single-pass type II membrane protein</topology>
    </subcellularLocation>
    <subcellularLocation>
        <location evidence="1">Membrane</location>
    </subcellularLocation>
    <text evidence="8">Localizes to the division septum.</text>
</comment>
<evidence type="ECO:0000256" key="5">
    <source>
        <dbReference type="ARBA" id="ARBA00022989"/>
    </source>
</evidence>
<accession>A0A5B8Z5K2</accession>
<dbReference type="AlphaFoldDB" id="A0A5B8Z5K2"/>
<dbReference type="InterPro" id="IPR034746">
    <property type="entry name" value="POTRA"/>
</dbReference>
<proteinExistence type="inferred from homology"/>
<organism evidence="10 11">
    <name type="scientific">Cytobacillus dafuensis</name>
    <name type="common">Bacillus dafuensis</name>
    <dbReference type="NCBI Taxonomy" id="1742359"/>
    <lineage>
        <taxon>Bacteria</taxon>
        <taxon>Bacillati</taxon>
        <taxon>Bacillota</taxon>
        <taxon>Bacilli</taxon>
        <taxon>Bacillales</taxon>
        <taxon>Bacillaceae</taxon>
        <taxon>Cytobacillus</taxon>
    </lineage>
</organism>
<evidence type="ECO:0000313" key="11">
    <source>
        <dbReference type="Proteomes" id="UP000321555"/>
    </source>
</evidence>
<keyword evidence="4 8" id="KW-0812">Transmembrane</keyword>
<name>A0A5B8Z5K2_CYTDA</name>
<comment type="function">
    <text evidence="8">Cell division protein that may be involved in stabilizing or promoting the assembly of the division complex.</text>
</comment>
<evidence type="ECO:0000313" key="10">
    <source>
        <dbReference type="EMBL" id="QED47453.1"/>
    </source>
</evidence>
<keyword evidence="6 8" id="KW-0472">Membrane</keyword>
<dbReference type="PANTHER" id="PTHR37820">
    <property type="entry name" value="CELL DIVISION PROTEIN DIVIB"/>
    <property type="match status" value="1"/>
</dbReference>
<dbReference type="InterPro" id="IPR005548">
    <property type="entry name" value="Cell_div_FtsQ/DivIB_C"/>
</dbReference>
<dbReference type="GO" id="GO:0043093">
    <property type="term" value="P:FtsZ-dependent cytokinesis"/>
    <property type="evidence" value="ECO:0007669"/>
    <property type="project" value="UniProtKB-UniRule"/>
</dbReference>
<keyword evidence="7 8" id="KW-0131">Cell cycle</keyword>
<keyword evidence="5 8" id="KW-1133">Transmembrane helix</keyword>
<dbReference type="Gene3D" id="3.40.50.10960">
    <property type="match status" value="1"/>
</dbReference>
<keyword evidence="2 8" id="KW-1003">Cell membrane</keyword>
<reference evidence="11" key="1">
    <citation type="submission" date="2019-08" db="EMBL/GenBank/DDBJ databases">
        <authorList>
            <person name="Zheng X."/>
        </authorList>
    </citation>
    <scope>NUCLEOTIDE SEQUENCE [LARGE SCALE GENOMIC DNA]</scope>
    <source>
        <strain evidence="11">FJAT-25496</strain>
    </source>
</reference>
<dbReference type="OrthoDB" id="1819027at2"/>
<dbReference type="GO" id="GO:0005886">
    <property type="term" value="C:plasma membrane"/>
    <property type="evidence" value="ECO:0007669"/>
    <property type="project" value="UniProtKB-SubCell"/>
</dbReference>
<keyword evidence="3 8" id="KW-0132">Cell division</keyword>
<dbReference type="InterPro" id="IPR013685">
    <property type="entry name" value="POTRA_FtsQ_type"/>
</dbReference>
<evidence type="ECO:0000259" key="9">
    <source>
        <dbReference type="PROSITE" id="PS51779"/>
    </source>
</evidence>
<dbReference type="Gene3D" id="3.10.20.310">
    <property type="entry name" value="membrane protein fhac"/>
    <property type="match status" value="1"/>
</dbReference>
<feature type="domain" description="POTRA" evidence="9">
    <location>
        <begin position="50"/>
        <end position="118"/>
    </location>
</feature>
<comment type="similarity">
    <text evidence="8">Belongs to the FtsQ/DivIB family. DivIB subfamily.</text>
</comment>
<gene>
    <name evidence="8" type="primary">divIB</name>
    <name evidence="10" type="ORF">FSZ17_09400</name>
</gene>
<evidence type="ECO:0000256" key="8">
    <source>
        <dbReference type="HAMAP-Rule" id="MF_00912"/>
    </source>
</evidence>
<dbReference type="STRING" id="1742359.GCA_001439625_00321"/>
<protein>
    <recommendedName>
        <fullName evidence="8">Cell division protein DivIB</fullName>
    </recommendedName>
</protein>
<dbReference type="InterPro" id="IPR050487">
    <property type="entry name" value="FtsQ_DivIB"/>
</dbReference>
<dbReference type="RefSeq" id="WP_057769671.1">
    <property type="nucleotide sequence ID" value="NZ_CP042593.1"/>
</dbReference>
<evidence type="ECO:0000256" key="4">
    <source>
        <dbReference type="ARBA" id="ARBA00022692"/>
    </source>
</evidence>
<dbReference type="Pfam" id="PF03799">
    <property type="entry name" value="FtsQ_DivIB_C"/>
    <property type="match status" value="1"/>
</dbReference>
<dbReference type="InterPro" id="IPR026580">
    <property type="entry name" value="DivIB"/>
</dbReference>
<sequence length="263" mass="29821">MEKGKVVSLEDRIPKLKQQRRKKANSRLIVLLLIFFTLISLIIYFQSPLSHVNKILISGNSIYSKDELIALTGISEKTNIWKVEEKVIKSNLEKLDEVKSAKVQIHLPNTVKISIQEYNRIAYIMKEKNYLPVLENGRVLKNSKTAEVPASAPILIGFSEGKELDGMIKELEELPEVVLNSISEIHHTPKKTDSFHITLYMNDGFEVSATVRSFAEKMSHYPSIVSQLDPDKKGIIDLEVGSYFKAYEQEGADQVEEEDESEG</sequence>
<dbReference type="GO" id="GO:0032153">
    <property type="term" value="C:cell division site"/>
    <property type="evidence" value="ECO:0007669"/>
    <property type="project" value="UniProtKB-UniRule"/>
</dbReference>
<evidence type="ECO:0000256" key="3">
    <source>
        <dbReference type="ARBA" id="ARBA00022618"/>
    </source>
</evidence>
<feature type="transmembrane region" description="Helical" evidence="8">
    <location>
        <begin position="28"/>
        <end position="45"/>
    </location>
</feature>
<evidence type="ECO:0000256" key="7">
    <source>
        <dbReference type="ARBA" id="ARBA00023306"/>
    </source>
</evidence>
<evidence type="ECO:0000256" key="6">
    <source>
        <dbReference type="ARBA" id="ARBA00023136"/>
    </source>
</evidence>
<dbReference type="HAMAP" id="MF_00912">
    <property type="entry name" value="DivIB"/>
    <property type="match status" value="1"/>
</dbReference>
<dbReference type="PANTHER" id="PTHR37820:SF1">
    <property type="entry name" value="CELL DIVISION PROTEIN FTSQ"/>
    <property type="match status" value="1"/>
</dbReference>
<evidence type="ECO:0000256" key="1">
    <source>
        <dbReference type="ARBA" id="ARBA00004370"/>
    </source>
</evidence>
<dbReference type="EMBL" id="CP042593">
    <property type="protein sequence ID" value="QED47453.1"/>
    <property type="molecule type" value="Genomic_DNA"/>
</dbReference>
<keyword evidence="11" id="KW-1185">Reference proteome</keyword>
<dbReference type="PROSITE" id="PS51779">
    <property type="entry name" value="POTRA"/>
    <property type="match status" value="1"/>
</dbReference>
<evidence type="ECO:0000256" key="2">
    <source>
        <dbReference type="ARBA" id="ARBA00022475"/>
    </source>
</evidence>
<dbReference type="Proteomes" id="UP000321555">
    <property type="component" value="Chromosome"/>
</dbReference>